<dbReference type="PANTHER" id="PTHR42730">
    <property type="entry name" value="2-OXOGLUTARATE SYNTHASE SUBUNIT KORC"/>
    <property type="match status" value="1"/>
</dbReference>
<evidence type="ECO:0000313" key="6">
    <source>
        <dbReference type="Proteomes" id="UP000530850"/>
    </source>
</evidence>
<dbReference type="InterPro" id="IPR052554">
    <property type="entry name" value="2-oxoglutarate_synth_KorC"/>
</dbReference>
<comment type="caution">
    <text evidence="3">The sequence shown here is derived from an EMBL/GenBank/DDBJ whole genome shotgun (WGS) entry which is preliminary data.</text>
</comment>
<dbReference type="RefSeq" id="WP_123184454.1">
    <property type="nucleotide sequence ID" value="NZ_CANPEU010000001.1"/>
</dbReference>
<dbReference type="InterPro" id="IPR002869">
    <property type="entry name" value="Pyrv_flavodox_OxRed_cen"/>
</dbReference>
<evidence type="ECO:0000313" key="5">
    <source>
        <dbReference type="Proteomes" id="UP000309454"/>
    </source>
</evidence>
<dbReference type="Proteomes" id="UP000530850">
    <property type="component" value="Unassembled WGS sequence"/>
</dbReference>
<dbReference type="InterPro" id="IPR019752">
    <property type="entry name" value="Pyrv/ketoisovalerate_OxRed_cat"/>
</dbReference>
<dbReference type="GO" id="GO:0047553">
    <property type="term" value="F:2-oxoglutarate synthase activity"/>
    <property type="evidence" value="ECO:0007669"/>
    <property type="project" value="UniProtKB-EC"/>
</dbReference>
<dbReference type="OrthoDB" id="9789125at2"/>
<dbReference type="PANTHER" id="PTHR42730:SF1">
    <property type="entry name" value="2-OXOGLUTARATE SYNTHASE SUBUNIT KORC"/>
    <property type="match status" value="1"/>
</dbReference>
<evidence type="ECO:0000313" key="4">
    <source>
        <dbReference type="EMBL" id="TJW12073.1"/>
    </source>
</evidence>
<protein>
    <submittedName>
        <fullName evidence="4">2-oxoacid:ferredoxin oxidoreductase subunit gamma</fullName>
    </submittedName>
    <submittedName>
        <fullName evidence="3">2-oxoglutarate ferredoxin oxidoreductase subunit gamma</fullName>
        <ecNumber evidence="3">1.2.7.3</ecNumber>
    </submittedName>
</protein>
<sequence length="178" mass="18984">MERELQILLAGFGGQGVLFAGKCIAYAGLMDGREVSWLPSYGPEMRGGTANCSVTLSDAPIGSPLITAPNVLVALNQPSYDKFVDEVQPGGVIIADTSMIADLRLRDDVECFGVPATKIAEENGLGKGGNMVLLGKLFEVTKFCDWDTLMEGLRHCIPASKAHLLDNNIKAIKLGMEA</sequence>
<gene>
    <name evidence="4" type="ORF">E5982_00225</name>
    <name evidence="3" type="ORF">FHR31_000506</name>
</gene>
<dbReference type="Gene3D" id="3.40.920.10">
    <property type="entry name" value="Pyruvate-ferredoxin oxidoreductase, PFOR, domain III"/>
    <property type="match status" value="1"/>
</dbReference>
<keyword evidence="5" id="KW-1185">Reference proteome</keyword>
<dbReference type="Proteomes" id="UP000309454">
    <property type="component" value="Unassembled WGS sequence"/>
</dbReference>
<evidence type="ECO:0000256" key="1">
    <source>
        <dbReference type="ARBA" id="ARBA00023002"/>
    </source>
</evidence>
<keyword evidence="1 3" id="KW-0560">Oxidoreductase</keyword>
<organism evidence="3 6">
    <name type="scientific">Parvibacter caecicola</name>
    <dbReference type="NCBI Taxonomy" id="747645"/>
    <lineage>
        <taxon>Bacteria</taxon>
        <taxon>Bacillati</taxon>
        <taxon>Actinomycetota</taxon>
        <taxon>Coriobacteriia</taxon>
        <taxon>Coriobacteriales</taxon>
        <taxon>Coriobacteriaceae</taxon>
        <taxon>Parvibacter</taxon>
    </lineage>
</organism>
<reference evidence="3 6" key="2">
    <citation type="submission" date="2020-08" db="EMBL/GenBank/DDBJ databases">
        <title>Sequencing the genomes of 1000 actinobacteria strains.</title>
        <authorList>
            <person name="Klenk H.-P."/>
        </authorList>
    </citation>
    <scope>NUCLEOTIDE SEQUENCE [LARGE SCALE GENOMIC DNA]</scope>
    <source>
        <strain evidence="3 6">DSM 22242</strain>
    </source>
</reference>
<evidence type="ECO:0000259" key="2">
    <source>
        <dbReference type="Pfam" id="PF01558"/>
    </source>
</evidence>
<dbReference type="EMBL" id="SSTM01000001">
    <property type="protein sequence ID" value="TJW12073.1"/>
    <property type="molecule type" value="Genomic_DNA"/>
</dbReference>
<dbReference type="EMBL" id="JACHYA010000001">
    <property type="protein sequence ID" value="MBB3170726.1"/>
    <property type="molecule type" value="Genomic_DNA"/>
</dbReference>
<accession>A0A3N0AD96</accession>
<dbReference type="EC" id="1.2.7.3" evidence="3"/>
<dbReference type="SUPFAM" id="SSF53323">
    <property type="entry name" value="Pyruvate-ferredoxin oxidoreductase, PFOR, domain III"/>
    <property type="match status" value="1"/>
</dbReference>
<proteinExistence type="predicted"/>
<dbReference type="GeneID" id="93355749"/>
<dbReference type="Pfam" id="PF01558">
    <property type="entry name" value="POR"/>
    <property type="match status" value="1"/>
</dbReference>
<feature type="domain" description="Pyruvate/ketoisovalerate oxidoreductase catalytic" evidence="2">
    <location>
        <begin position="13"/>
        <end position="177"/>
    </location>
</feature>
<evidence type="ECO:0000313" key="3">
    <source>
        <dbReference type="EMBL" id="MBB3170726.1"/>
    </source>
</evidence>
<name>A0A3N0AD96_9ACTN</name>
<dbReference type="AlphaFoldDB" id="A0A3N0AD96"/>
<reference evidence="4 5" key="1">
    <citation type="submission" date="2019-04" db="EMBL/GenBank/DDBJ databases">
        <title>Microbes associate with the intestines of laboratory mice.</title>
        <authorList>
            <person name="Navarre W."/>
            <person name="Wong E."/>
            <person name="Huang K.C."/>
            <person name="Tropini C."/>
            <person name="Ng K."/>
            <person name="Yu B."/>
        </authorList>
    </citation>
    <scope>NUCLEOTIDE SEQUENCE [LARGE SCALE GENOMIC DNA]</scope>
    <source>
        <strain evidence="4 5">NM48_B13</strain>
    </source>
</reference>